<accession>A0A7R8WC05</accession>
<feature type="compositionally biased region" description="Basic and acidic residues" evidence="1">
    <location>
        <begin position="177"/>
        <end position="190"/>
    </location>
</feature>
<reference evidence="2" key="1">
    <citation type="submission" date="2020-11" db="EMBL/GenBank/DDBJ databases">
        <authorList>
            <person name="Tran Van P."/>
        </authorList>
    </citation>
    <scope>NUCLEOTIDE SEQUENCE</scope>
</reference>
<dbReference type="AlphaFoldDB" id="A0A7R8WC05"/>
<organism evidence="2">
    <name type="scientific">Cyprideis torosa</name>
    <dbReference type="NCBI Taxonomy" id="163714"/>
    <lineage>
        <taxon>Eukaryota</taxon>
        <taxon>Metazoa</taxon>
        <taxon>Ecdysozoa</taxon>
        <taxon>Arthropoda</taxon>
        <taxon>Crustacea</taxon>
        <taxon>Oligostraca</taxon>
        <taxon>Ostracoda</taxon>
        <taxon>Podocopa</taxon>
        <taxon>Podocopida</taxon>
        <taxon>Cytherocopina</taxon>
        <taxon>Cytheroidea</taxon>
        <taxon>Cytherideidae</taxon>
        <taxon>Cyprideis</taxon>
    </lineage>
</organism>
<sequence>MFIPIDYCSDFLNIKLNKSRNVSWMRKLVKPGEMDPIVLYFLWKLWRKKRKMRARRIYVMRSIASEFVHLYPQLRQDSEKFFNYTRMSISSFDELLGFIRLRDGIFVETTTNTPSGMVEFQVQVHFGRPPSVAQQTRDAFKEYFVGPGDIPWITSLAIAKTPTSFKSSGRVDAVEATTKKEQTDTRREKGGGSGTPARLTMGDSK</sequence>
<evidence type="ECO:0000256" key="1">
    <source>
        <dbReference type="SAM" id="MobiDB-lite"/>
    </source>
</evidence>
<name>A0A7R8WC05_9CRUS</name>
<dbReference type="EMBL" id="OB661678">
    <property type="protein sequence ID" value="CAD7228742.1"/>
    <property type="molecule type" value="Genomic_DNA"/>
</dbReference>
<protein>
    <submittedName>
        <fullName evidence="2">Uncharacterized protein</fullName>
    </submittedName>
</protein>
<proteinExistence type="predicted"/>
<feature type="region of interest" description="Disordered" evidence="1">
    <location>
        <begin position="166"/>
        <end position="205"/>
    </location>
</feature>
<gene>
    <name evidence="2" type="ORF">CTOB1V02_LOCUS6620</name>
</gene>
<dbReference type="OrthoDB" id="8195499at2759"/>
<evidence type="ECO:0000313" key="2">
    <source>
        <dbReference type="EMBL" id="CAD7228742.1"/>
    </source>
</evidence>